<sequence length="438" mass="47643">MVFKESSVLEAGREMTEFATPWGKVGLGICYDMRFPELAMVAARRGCIAMVYPGAFNTTTGPLHWELLVRARAVDNQIFVAACSPARDPEAGYQAWGHSMVADPYARVIATMEEGEGMVYADIDLKLIEEVRKAVPVYEQRRFDVYPDVARGSGANDYSYGGGSNMDAKPSFTSNQSGGWMNSTSGGGDDDNKTRGGYKNQTLRPVTIKQLTDVTPVKDDSPIMIDNEEIKQVTFIGVVRSFSRQQVNLNYSVEDGTGKIDVRVWSNEDEPEDIDPGVMEGRYVRVYGDLKFFNGKRHVSAHKVRPVVDHNEIAYHGMEAIYVHLTKTRGVAPGLQKNSAAAAAAGITTQSAYAPAGGNAFGQIGGGVSGVTPAQAAVLEAMKITPCGHEGMSVIAINNLLANRFSPDQIQSAIQWLIGEGHLYNTIDDNHVQTTNMM</sequence>
<organism evidence="1 2">
    <name type="scientific">Kickxella alabastrina</name>
    <dbReference type="NCBI Taxonomy" id="61397"/>
    <lineage>
        <taxon>Eukaryota</taxon>
        <taxon>Fungi</taxon>
        <taxon>Fungi incertae sedis</taxon>
        <taxon>Zoopagomycota</taxon>
        <taxon>Kickxellomycotina</taxon>
        <taxon>Kickxellomycetes</taxon>
        <taxon>Kickxellales</taxon>
        <taxon>Kickxellaceae</taxon>
        <taxon>Kickxella</taxon>
    </lineage>
</organism>
<protein>
    <submittedName>
        <fullName evidence="1">Omega-amidase nit3</fullName>
        <ecNumber evidence="1">3.5.1.3</ecNumber>
    </submittedName>
</protein>
<keyword evidence="2" id="KW-1185">Reference proteome</keyword>
<keyword evidence="1" id="KW-0378">Hydrolase</keyword>
<name>A0ACC1ICM1_9FUNG</name>
<dbReference type="EMBL" id="JANBPG010001325">
    <property type="protein sequence ID" value="KAJ1890522.1"/>
    <property type="molecule type" value="Genomic_DNA"/>
</dbReference>
<reference evidence="1" key="1">
    <citation type="submission" date="2022-07" db="EMBL/GenBank/DDBJ databases">
        <title>Phylogenomic reconstructions and comparative analyses of Kickxellomycotina fungi.</title>
        <authorList>
            <person name="Reynolds N.K."/>
            <person name="Stajich J.E."/>
            <person name="Barry K."/>
            <person name="Grigoriev I.V."/>
            <person name="Crous P."/>
            <person name="Smith M.E."/>
        </authorList>
    </citation>
    <scope>NUCLEOTIDE SEQUENCE</scope>
    <source>
        <strain evidence="1">Benny 63K</strain>
    </source>
</reference>
<evidence type="ECO:0000313" key="1">
    <source>
        <dbReference type="EMBL" id="KAJ1890522.1"/>
    </source>
</evidence>
<proteinExistence type="predicted"/>
<accession>A0ACC1ICM1</accession>
<comment type="caution">
    <text evidence="1">The sequence shown here is derived from an EMBL/GenBank/DDBJ whole genome shotgun (WGS) entry which is preliminary data.</text>
</comment>
<gene>
    <name evidence="1" type="primary">NIT3_2</name>
    <name evidence="1" type="ORF">LPJ66_007428</name>
</gene>
<dbReference type="EC" id="3.5.1.3" evidence="1"/>
<dbReference type="Proteomes" id="UP001150581">
    <property type="component" value="Unassembled WGS sequence"/>
</dbReference>
<evidence type="ECO:0000313" key="2">
    <source>
        <dbReference type="Proteomes" id="UP001150581"/>
    </source>
</evidence>